<accession>A0A2Z5U158</accession>
<dbReference type="EMBL" id="AP018400">
    <property type="protein sequence ID" value="BBA93421.1"/>
    <property type="molecule type" value="Genomic_DNA"/>
</dbReference>
<dbReference type="Proteomes" id="UP000269331">
    <property type="component" value="Chromosome"/>
</dbReference>
<sequence length="218" mass="25488">MKLLSNDAALMNVILLTFLIITLVFIWVNKNCLNRYSRKKIRISNDLDIIFQQFCETEGLDKPLIVYSDSFWFRPLTNTIGVKNLKTNALVDALAFLHELYHFKDRNRVLKVQTVVSVYTYLLSTLLKVVTLYSIWFGTSYPVLRLLVTIDMIMLLVCLIFTLIIESYASNEAISFLKNNNYIDQTNLVGRISFHALLSYFFQFIIYLILSMLLFYML</sequence>
<dbReference type="AlphaFoldDB" id="A0A2Z5U158"/>
<gene>
    <name evidence="2" type="ORF">SR187_9095</name>
</gene>
<reference evidence="2 3" key="1">
    <citation type="journal article" date="2018" name="Genome Biol. Evol.">
        <title>Complete Genome Sequence of Streptococcus ruminantium sp. nov. GUT-187T (=DSM 104980T =JCM 31869T), the Type Strain of S. ruminantium, and Comparison with Genome Sequences of Streptococcus suis Strains.</title>
        <authorList>
            <person name="Tohya M."/>
            <person name="Sekizaki T."/>
            <person name="Miyoshi-Akiyama T."/>
        </authorList>
    </citation>
    <scope>NUCLEOTIDE SEQUENCE [LARGE SCALE GENOMIC DNA]</scope>
    <source>
        <strain evidence="2 3">GUT187T</strain>
    </source>
</reference>
<evidence type="ECO:0000313" key="2">
    <source>
        <dbReference type="EMBL" id="BBA93421.1"/>
    </source>
</evidence>
<proteinExistence type="predicted"/>
<dbReference type="RefSeq" id="WP_145981839.1">
    <property type="nucleotide sequence ID" value="NZ_AP018400.1"/>
</dbReference>
<protein>
    <submittedName>
        <fullName evidence="2">Uncharacterized protein</fullName>
    </submittedName>
</protein>
<keyword evidence="1" id="KW-1133">Transmembrane helix</keyword>
<feature type="transmembrane region" description="Helical" evidence="1">
    <location>
        <begin position="12"/>
        <end position="29"/>
    </location>
</feature>
<feature type="transmembrane region" description="Helical" evidence="1">
    <location>
        <begin position="143"/>
        <end position="165"/>
    </location>
</feature>
<feature type="transmembrane region" description="Helical" evidence="1">
    <location>
        <begin position="197"/>
        <end position="217"/>
    </location>
</feature>
<dbReference type="GeneID" id="52230318"/>
<dbReference type="OrthoDB" id="9960678at2"/>
<evidence type="ECO:0000256" key="1">
    <source>
        <dbReference type="SAM" id="Phobius"/>
    </source>
</evidence>
<dbReference type="KEGG" id="srq:SR187_9095"/>
<feature type="transmembrane region" description="Helical" evidence="1">
    <location>
        <begin position="116"/>
        <end position="137"/>
    </location>
</feature>
<name>A0A2Z5U158_9STRE</name>
<evidence type="ECO:0000313" key="3">
    <source>
        <dbReference type="Proteomes" id="UP000269331"/>
    </source>
</evidence>
<keyword evidence="1" id="KW-0472">Membrane</keyword>
<keyword evidence="1" id="KW-0812">Transmembrane</keyword>
<organism evidence="2 3">
    <name type="scientific">Streptococcus ruminantium</name>
    <dbReference type="NCBI Taxonomy" id="1917441"/>
    <lineage>
        <taxon>Bacteria</taxon>
        <taxon>Bacillati</taxon>
        <taxon>Bacillota</taxon>
        <taxon>Bacilli</taxon>
        <taxon>Lactobacillales</taxon>
        <taxon>Streptococcaceae</taxon>
        <taxon>Streptococcus</taxon>
    </lineage>
</organism>